<gene>
    <name evidence="1" type="primary">WBGene00279566</name>
</gene>
<protein>
    <submittedName>
        <fullName evidence="1">G protein-coupled receptor</fullName>
    </submittedName>
</protein>
<evidence type="ECO:0000313" key="2">
    <source>
        <dbReference type="Proteomes" id="UP000005239"/>
    </source>
</evidence>
<dbReference type="Proteomes" id="UP000005239">
    <property type="component" value="Unassembled WGS sequence"/>
</dbReference>
<dbReference type="PANTHER" id="PTHR45830:SF15">
    <property type="entry name" value="SERPENTINE RECEPTOR, CLASS I"/>
    <property type="match status" value="1"/>
</dbReference>
<reference evidence="2" key="1">
    <citation type="journal article" date="2008" name="Nat. Genet.">
        <title>The Pristionchus pacificus genome provides a unique perspective on nematode lifestyle and parasitism.</title>
        <authorList>
            <person name="Dieterich C."/>
            <person name="Clifton S.W."/>
            <person name="Schuster L.N."/>
            <person name="Chinwalla A."/>
            <person name="Delehaunty K."/>
            <person name="Dinkelacker I."/>
            <person name="Fulton L."/>
            <person name="Fulton R."/>
            <person name="Godfrey J."/>
            <person name="Minx P."/>
            <person name="Mitreva M."/>
            <person name="Roeseler W."/>
            <person name="Tian H."/>
            <person name="Witte H."/>
            <person name="Yang S.P."/>
            <person name="Wilson R.K."/>
            <person name="Sommer R.J."/>
        </authorList>
    </citation>
    <scope>NUCLEOTIDE SEQUENCE [LARGE SCALE GENOMIC DNA]</scope>
    <source>
        <strain evidence="2">PS312</strain>
    </source>
</reference>
<dbReference type="Pfam" id="PF10318">
    <property type="entry name" value="7TM_GPCR_Srh"/>
    <property type="match status" value="1"/>
</dbReference>
<dbReference type="EnsemblMetazoa" id="PPA41197.1">
    <property type="protein sequence ID" value="PPA41197.1"/>
    <property type="gene ID" value="WBGene00279566"/>
</dbReference>
<evidence type="ECO:0000313" key="1">
    <source>
        <dbReference type="EnsemblMetazoa" id="PPA41197.1"/>
    </source>
</evidence>
<keyword evidence="2" id="KW-1185">Reference proteome</keyword>
<accession>A0A8R1YWM7</accession>
<sequence>MRCQQGHKYLHSVTFYMQMQGAFIFFFLPLVFILTTIAVDVGNAIPGPLFAVLRFTSVMLLELNAPQFGLVFILRNATHRKILVRRLKKLFLVDRLRPKLRSNAQPALTWDSARKLSFEKYRDQHVYKIISTITGVDAIRIAAFLELIEMLRYGLDWDRDYFVEIVFRLNSVLPIISSLTIYPANFYLLVGGPAMNGQLRKAYLVNLVAHAICDFIFTTIVRAYGFPPYGLFYAEGWLRRAGFSKAVNMGVLASGFVMVITAFYILMMRMHQLTIADSTSRWKLSRAAQLAIYLCLAGICAINLAGFVIFGTDVENYEELVQNPELAWLARRGGAVMLFGEPGKASRFRIGIMVLCCMKVKTKKIRNYILSHIYDLVSPSAPVFHGSRATLPTQE</sequence>
<name>A0A2A6CJF4_PRIPA</name>
<proteinExistence type="predicted"/>
<reference evidence="1" key="2">
    <citation type="submission" date="2022-06" db="UniProtKB">
        <authorList>
            <consortium name="EnsemblMetazoa"/>
        </authorList>
    </citation>
    <scope>IDENTIFICATION</scope>
    <source>
        <strain evidence="1">PS312</strain>
    </source>
</reference>
<organism evidence="1 2">
    <name type="scientific">Pristionchus pacificus</name>
    <name type="common">Parasitic nematode worm</name>
    <dbReference type="NCBI Taxonomy" id="54126"/>
    <lineage>
        <taxon>Eukaryota</taxon>
        <taxon>Metazoa</taxon>
        <taxon>Ecdysozoa</taxon>
        <taxon>Nematoda</taxon>
        <taxon>Chromadorea</taxon>
        <taxon>Rhabditida</taxon>
        <taxon>Rhabditina</taxon>
        <taxon>Diplogasteromorpha</taxon>
        <taxon>Diplogasteroidea</taxon>
        <taxon>Neodiplogasteridae</taxon>
        <taxon>Pristionchus</taxon>
    </lineage>
</organism>
<dbReference type="InterPro" id="IPR019422">
    <property type="entry name" value="7TM_GPCR_serpentine_rcpt_Srh"/>
</dbReference>
<dbReference type="PANTHER" id="PTHR45830">
    <property type="entry name" value="SERPENTINE RECEPTOR, CLASS I"/>
    <property type="match status" value="1"/>
</dbReference>
<accession>A0A2A6CJF4</accession>
<dbReference type="AlphaFoldDB" id="A0A2A6CJF4"/>